<dbReference type="InterPro" id="IPR018146">
    <property type="entry name" value="Glyoxalase_1_CS"/>
</dbReference>
<keyword evidence="5 13" id="KW-0862">Zinc</keyword>
<evidence type="ECO:0000256" key="1">
    <source>
        <dbReference type="ARBA" id="ARBA00005008"/>
    </source>
</evidence>
<feature type="binding site" evidence="12">
    <location>
        <position position="97"/>
    </location>
    <ligand>
        <name>substrate</name>
        <note>ligand shared between dimeric partners</note>
    </ligand>
</feature>
<evidence type="ECO:0000259" key="14">
    <source>
        <dbReference type="PROSITE" id="PS51819"/>
    </source>
</evidence>
<feature type="binding site" evidence="12">
    <location>
        <position position="27"/>
    </location>
    <ligand>
        <name>substrate</name>
        <note>ligand shared between dimeric partners</note>
    </ligand>
</feature>
<dbReference type="PANTHER" id="PTHR10374:SF30">
    <property type="entry name" value="LACTOYLGLUTATHIONE LYASE"/>
    <property type="match status" value="1"/>
</dbReference>
<evidence type="ECO:0000256" key="6">
    <source>
        <dbReference type="ARBA" id="ARBA00023239"/>
    </source>
</evidence>
<dbReference type="PROSITE" id="PS51819">
    <property type="entry name" value="VOC"/>
    <property type="match status" value="1"/>
</dbReference>
<organism evidence="15 16">
    <name type="scientific">Galendromus occidentalis</name>
    <name type="common">western predatory mite</name>
    <dbReference type="NCBI Taxonomy" id="34638"/>
    <lineage>
        <taxon>Eukaryota</taxon>
        <taxon>Metazoa</taxon>
        <taxon>Ecdysozoa</taxon>
        <taxon>Arthropoda</taxon>
        <taxon>Chelicerata</taxon>
        <taxon>Arachnida</taxon>
        <taxon>Acari</taxon>
        <taxon>Parasitiformes</taxon>
        <taxon>Mesostigmata</taxon>
        <taxon>Gamasina</taxon>
        <taxon>Phytoseioidea</taxon>
        <taxon>Phytoseiidae</taxon>
        <taxon>Typhlodrominae</taxon>
        <taxon>Galendromus</taxon>
    </lineage>
</organism>
<evidence type="ECO:0000256" key="12">
    <source>
        <dbReference type="PIRSR" id="PIRSR604361-2"/>
    </source>
</evidence>
<evidence type="ECO:0000256" key="7">
    <source>
        <dbReference type="ARBA" id="ARBA00030291"/>
    </source>
</evidence>
<dbReference type="PANTHER" id="PTHR10374">
    <property type="entry name" value="LACTOYLGLUTATHIONE LYASE GLYOXALASE I"/>
    <property type="match status" value="1"/>
</dbReference>
<feature type="binding site" evidence="13">
    <location>
        <position position="93"/>
    </location>
    <ligand>
        <name>Zn(2+)</name>
        <dbReference type="ChEBI" id="CHEBI:29105"/>
        <note>ligand shared between dimeric partners</note>
    </ligand>
</feature>
<sequence length="175" mass="20190">MAALTDAQAEAICSLPKEETNAYFVQQTSFRIKDPRKSLDFYSRVLGMTLLMKYDNPEMKFSLYFMGYENPDEVPKDPTEREHWTDSRRATLEMTHNWGTESDPDFPGYHNGNTEPRGYGHIGIQVPDKEEACERFEKLGVKFAKRLTEGKMHCLAYIQDPDGYWIEIADNKGSC</sequence>
<name>A0AAJ6QQE3_9ACAR</name>
<gene>
    <name evidence="16" type="primary">LOC100897765</name>
</gene>
<evidence type="ECO:0000256" key="9">
    <source>
        <dbReference type="ARBA" id="ARBA00032460"/>
    </source>
</evidence>
<feature type="active site" description="Proton donor/acceptor" evidence="11">
    <location>
        <position position="167"/>
    </location>
</feature>
<reference evidence="16" key="1">
    <citation type="submission" date="2025-08" db="UniProtKB">
        <authorList>
            <consortium name="RefSeq"/>
        </authorList>
    </citation>
    <scope>IDENTIFICATION</scope>
</reference>
<evidence type="ECO:0000256" key="4">
    <source>
        <dbReference type="ARBA" id="ARBA00022723"/>
    </source>
</evidence>
<dbReference type="InterPro" id="IPR029068">
    <property type="entry name" value="Glyas_Bleomycin-R_OHBP_Dase"/>
</dbReference>
<evidence type="ECO:0000313" key="16">
    <source>
        <dbReference type="RefSeq" id="XP_003740285.1"/>
    </source>
</evidence>
<dbReference type="KEGG" id="goe:100897765"/>
<feature type="binding site" evidence="12">
    <location>
        <position position="117"/>
    </location>
    <ligand>
        <name>substrate</name>
        <note>ligand shared between dimeric partners</note>
    </ligand>
</feature>
<feature type="binding site" evidence="13">
    <location>
        <position position="121"/>
    </location>
    <ligand>
        <name>Zn(2+)</name>
        <dbReference type="ChEBI" id="CHEBI:29105"/>
        <note>ligand shared between dimeric partners</note>
    </ligand>
</feature>
<dbReference type="InterPro" id="IPR004360">
    <property type="entry name" value="Glyas_Fos-R_dOase_dom"/>
</dbReference>
<feature type="binding site" evidence="12">
    <location>
        <position position="121"/>
    </location>
    <ligand>
        <name>substrate</name>
        <note>ligand shared between dimeric partners</note>
    </ligand>
</feature>
<protein>
    <recommendedName>
        <fullName evidence="3">lactoylglutathione lyase</fullName>
        <ecNumber evidence="3">4.4.1.5</ecNumber>
    </recommendedName>
    <alternativeName>
        <fullName evidence="8">Aldoketomutase</fullName>
    </alternativeName>
    <alternativeName>
        <fullName evidence="7">Ketone-aldehyde mutase</fullName>
    </alternativeName>
    <alternativeName>
        <fullName evidence="9">Methylglyoxalase</fullName>
    </alternativeName>
    <alternativeName>
        <fullName evidence="10">S-D-lactoylglutathione methylglyoxal lyase</fullName>
    </alternativeName>
</protein>
<dbReference type="EC" id="4.4.1.5" evidence="3"/>
<dbReference type="GO" id="GO:0004462">
    <property type="term" value="F:lactoylglutathione lyase activity"/>
    <property type="evidence" value="ECO:0007669"/>
    <property type="project" value="UniProtKB-EC"/>
</dbReference>
<dbReference type="Proteomes" id="UP000694867">
    <property type="component" value="Unplaced"/>
</dbReference>
<dbReference type="GO" id="GO:0046872">
    <property type="term" value="F:metal ion binding"/>
    <property type="evidence" value="ECO:0007669"/>
    <property type="project" value="UniProtKB-KW"/>
</dbReference>
<evidence type="ECO:0000313" key="15">
    <source>
        <dbReference type="Proteomes" id="UP000694867"/>
    </source>
</evidence>
<dbReference type="PROSITE" id="PS00934">
    <property type="entry name" value="GLYOXALASE_I_1"/>
    <property type="match status" value="1"/>
</dbReference>
<evidence type="ECO:0000256" key="10">
    <source>
        <dbReference type="ARBA" id="ARBA00033298"/>
    </source>
</evidence>
<evidence type="ECO:0000256" key="11">
    <source>
        <dbReference type="PIRSR" id="PIRSR604361-1"/>
    </source>
</evidence>
<dbReference type="NCBIfam" id="TIGR00068">
    <property type="entry name" value="glyox_I"/>
    <property type="match status" value="1"/>
</dbReference>
<proteinExistence type="inferred from homology"/>
<evidence type="ECO:0000256" key="13">
    <source>
        <dbReference type="PIRSR" id="PIRSR604361-3"/>
    </source>
</evidence>
<keyword evidence="4 13" id="KW-0479">Metal-binding</keyword>
<dbReference type="SUPFAM" id="SSF54593">
    <property type="entry name" value="Glyoxalase/Bleomycin resistance protein/Dihydroxybiphenyl dioxygenase"/>
    <property type="match status" value="1"/>
</dbReference>
<dbReference type="CDD" id="cd07233">
    <property type="entry name" value="GlxI_Zn"/>
    <property type="match status" value="1"/>
</dbReference>
<keyword evidence="15" id="KW-1185">Reference proteome</keyword>
<dbReference type="InterPro" id="IPR037523">
    <property type="entry name" value="VOC_core"/>
</dbReference>
<evidence type="ECO:0000256" key="3">
    <source>
        <dbReference type="ARBA" id="ARBA00012081"/>
    </source>
</evidence>
<dbReference type="RefSeq" id="XP_003740285.1">
    <property type="nucleotide sequence ID" value="XM_003740237.2"/>
</dbReference>
<dbReference type="Gene3D" id="3.10.180.10">
    <property type="entry name" value="2,3-Dihydroxybiphenyl 1,2-Dioxygenase, domain 1"/>
    <property type="match status" value="1"/>
</dbReference>
<dbReference type="InterPro" id="IPR004361">
    <property type="entry name" value="Glyoxalase_1"/>
</dbReference>
<keyword evidence="6 16" id="KW-0456">Lyase</keyword>
<feature type="binding site" evidence="12">
    <location>
        <position position="31"/>
    </location>
    <ligand>
        <name>substrate</name>
        <note>ligand shared between dimeric partners</note>
    </ligand>
</feature>
<evidence type="ECO:0000256" key="5">
    <source>
        <dbReference type="ARBA" id="ARBA00022833"/>
    </source>
</evidence>
<comment type="cofactor">
    <cofactor evidence="13">
        <name>Zn(2+)</name>
        <dbReference type="ChEBI" id="CHEBI:29105"/>
    </cofactor>
    <text evidence="13">Binds 1 zinc ion per subunit. In the homodimer, two zinc ions are bound between subunits.</text>
</comment>
<dbReference type="AlphaFoldDB" id="A0AAJ6QQE3"/>
<evidence type="ECO:0000256" key="2">
    <source>
        <dbReference type="ARBA" id="ARBA00010363"/>
    </source>
</evidence>
<evidence type="ECO:0000256" key="8">
    <source>
        <dbReference type="ARBA" id="ARBA00030892"/>
    </source>
</evidence>
<comment type="similarity">
    <text evidence="2">Belongs to the glyoxalase I family.</text>
</comment>
<dbReference type="Pfam" id="PF00903">
    <property type="entry name" value="Glyoxalase"/>
    <property type="match status" value="1"/>
</dbReference>
<dbReference type="GeneID" id="100897765"/>
<feature type="domain" description="VOC" evidence="14">
    <location>
        <begin position="23"/>
        <end position="171"/>
    </location>
</feature>
<feature type="binding site" evidence="13">
    <location>
        <position position="167"/>
    </location>
    <ligand>
        <name>Zn(2+)</name>
        <dbReference type="ChEBI" id="CHEBI:29105"/>
        <note>ligand shared between dimeric partners</note>
    </ligand>
</feature>
<accession>A0AAJ6QQE3</accession>
<feature type="binding site" evidence="12">
    <location>
        <begin position="151"/>
        <end position="152"/>
    </location>
    <ligand>
        <name>substrate</name>
        <note>ligand shared between dimeric partners</note>
    </ligand>
</feature>
<comment type="pathway">
    <text evidence="1">Secondary metabolite metabolism; methylglyoxal degradation; (R)-lactate from methylglyoxal: step 1/2.</text>
</comment>
<feature type="binding site" evidence="13">
    <location>
        <position position="27"/>
    </location>
    <ligand>
        <name>Zn(2+)</name>
        <dbReference type="ChEBI" id="CHEBI:29105"/>
        <note>ligand shared between dimeric partners</note>
    </ligand>
</feature>